<dbReference type="EMBL" id="HG739558">
    <property type="protein sequence ID" value="CDP19417.1"/>
    <property type="molecule type" value="Genomic_DNA"/>
</dbReference>
<dbReference type="GO" id="GO:1990904">
    <property type="term" value="C:ribonucleoprotein complex"/>
    <property type="evidence" value="ECO:0007669"/>
    <property type="project" value="UniProtKB-KW"/>
</dbReference>
<evidence type="ECO:0000313" key="4">
    <source>
        <dbReference type="Proteomes" id="UP000295252"/>
    </source>
</evidence>
<dbReference type="InParanoid" id="A0A068VFP8"/>
<evidence type="ECO:0000256" key="1">
    <source>
        <dbReference type="ARBA" id="ARBA00022980"/>
    </source>
</evidence>
<dbReference type="Proteomes" id="UP000295252">
    <property type="component" value="Unassembled WGS sequence"/>
</dbReference>
<evidence type="ECO:0000256" key="2">
    <source>
        <dbReference type="ARBA" id="ARBA00023274"/>
    </source>
</evidence>
<dbReference type="GO" id="GO:0003735">
    <property type="term" value="F:structural constituent of ribosome"/>
    <property type="evidence" value="ECO:0007669"/>
    <property type="project" value="InterPro"/>
</dbReference>
<reference evidence="4" key="1">
    <citation type="journal article" date="2014" name="Science">
        <title>The coffee genome provides insight into the convergent evolution of caffeine biosynthesis.</title>
        <authorList>
            <person name="Denoeud F."/>
            <person name="Carretero-Paulet L."/>
            <person name="Dereeper A."/>
            <person name="Droc G."/>
            <person name="Guyot R."/>
            <person name="Pietrella M."/>
            <person name="Zheng C."/>
            <person name="Alberti A."/>
            <person name="Anthony F."/>
            <person name="Aprea G."/>
            <person name="Aury J.M."/>
            <person name="Bento P."/>
            <person name="Bernard M."/>
            <person name="Bocs S."/>
            <person name="Campa C."/>
            <person name="Cenci A."/>
            <person name="Combes M.C."/>
            <person name="Crouzillat D."/>
            <person name="Da Silva C."/>
            <person name="Daddiego L."/>
            <person name="De Bellis F."/>
            <person name="Dussert S."/>
            <person name="Garsmeur O."/>
            <person name="Gayraud T."/>
            <person name="Guignon V."/>
            <person name="Jahn K."/>
            <person name="Jamilloux V."/>
            <person name="Joet T."/>
            <person name="Labadie K."/>
            <person name="Lan T."/>
            <person name="Leclercq J."/>
            <person name="Lepelley M."/>
            <person name="Leroy T."/>
            <person name="Li L.T."/>
            <person name="Librado P."/>
            <person name="Lopez L."/>
            <person name="Munoz A."/>
            <person name="Noel B."/>
            <person name="Pallavicini A."/>
            <person name="Perrotta G."/>
            <person name="Poncet V."/>
            <person name="Pot D."/>
            <person name="Priyono X."/>
            <person name="Rigoreau M."/>
            <person name="Rouard M."/>
            <person name="Rozas J."/>
            <person name="Tranchant-Dubreuil C."/>
            <person name="VanBuren R."/>
            <person name="Zhang Q."/>
            <person name="Andrade A.C."/>
            <person name="Argout X."/>
            <person name="Bertrand B."/>
            <person name="de Kochko A."/>
            <person name="Graziosi G."/>
            <person name="Henry R.J."/>
            <person name="Jayarama X."/>
            <person name="Ming R."/>
            <person name="Nagai C."/>
            <person name="Rounsley S."/>
            <person name="Sankoff D."/>
            <person name="Giuliano G."/>
            <person name="Albert V.A."/>
            <person name="Wincker P."/>
            <person name="Lashermes P."/>
        </authorList>
    </citation>
    <scope>NUCLEOTIDE SEQUENCE [LARGE SCALE GENOMIC DNA]</scope>
    <source>
        <strain evidence="4">cv. DH200-94</strain>
    </source>
</reference>
<dbReference type="AlphaFoldDB" id="A0A068VFP8"/>
<keyword evidence="1" id="KW-0689">Ribosomal protein</keyword>
<dbReference type="GO" id="GO:0005840">
    <property type="term" value="C:ribosome"/>
    <property type="evidence" value="ECO:0007669"/>
    <property type="project" value="UniProtKB-KW"/>
</dbReference>
<dbReference type="SUPFAM" id="SSF54189">
    <property type="entry name" value="Ribosomal proteins S24e, L23 and L15e"/>
    <property type="match status" value="1"/>
</dbReference>
<dbReference type="InterPro" id="IPR024794">
    <property type="entry name" value="Rbsml_eL15_core_dom_sf"/>
</dbReference>
<dbReference type="Gramene" id="CDP19417">
    <property type="protein sequence ID" value="CDP19417"/>
    <property type="gene ID" value="GSCOC_T00007792001"/>
</dbReference>
<keyword evidence="4" id="KW-1185">Reference proteome</keyword>
<protein>
    <submittedName>
        <fullName evidence="3">DH200=94 genomic scaffold, scaffold_474</fullName>
    </submittedName>
</protein>
<dbReference type="STRING" id="49390.A0A068VFP8"/>
<organism evidence="3 4">
    <name type="scientific">Coffea canephora</name>
    <name type="common">Robusta coffee</name>
    <dbReference type="NCBI Taxonomy" id="49390"/>
    <lineage>
        <taxon>Eukaryota</taxon>
        <taxon>Viridiplantae</taxon>
        <taxon>Streptophyta</taxon>
        <taxon>Embryophyta</taxon>
        <taxon>Tracheophyta</taxon>
        <taxon>Spermatophyta</taxon>
        <taxon>Magnoliopsida</taxon>
        <taxon>eudicotyledons</taxon>
        <taxon>Gunneridae</taxon>
        <taxon>Pentapetalae</taxon>
        <taxon>asterids</taxon>
        <taxon>lamiids</taxon>
        <taxon>Gentianales</taxon>
        <taxon>Rubiaceae</taxon>
        <taxon>Ixoroideae</taxon>
        <taxon>Gardenieae complex</taxon>
        <taxon>Bertiereae - Coffeeae clade</taxon>
        <taxon>Coffeeae</taxon>
        <taxon>Coffea</taxon>
    </lineage>
</organism>
<dbReference type="GO" id="GO:0006412">
    <property type="term" value="P:translation"/>
    <property type="evidence" value="ECO:0007669"/>
    <property type="project" value="InterPro"/>
</dbReference>
<name>A0A068VFP8_COFCA</name>
<dbReference type="InterPro" id="IPR012678">
    <property type="entry name" value="Ribosomal_uL23/eL15/eS24_sf"/>
</dbReference>
<evidence type="ECO:0000313" key="3">
    <source>
        <dbReference type="EMBL" id="CDP19417.1"/>
    </source>
</evidence>
<accession>A0A068VFP8</accession>
<keyword evidence="2" id="KW-0687">Ribonucleoprotein</keyword>
<proteinExistence type="predicted"/>
<dbReference type="Gene3D" id="3.40.1120.10">
    <property type="entry name" value="Ribosomal protein l15e"/>
    <property type="match status" value="1"/>
</dbReference>
<sequence>MVSSEADYGLCDLLCLGETWVLLKFQHSKCSVVEEQAGWKLRGLRVLNTYWIHEDGGGGKLRCVLCPGATGEHATGLVIGMY</sequence>
<dbReference type="GO" id="GO:0003729">
    <property type="term" value="F:mRNA binding"/>
    <property type="evidence" value="ECO:0007669"/>
    <property type="project" value="UniProtKB-ARBA"/>
</dbReference>
<gene>
    <name evidence="3" type="ORF">GSCOC_T00007792001</name>
</gene>